<accession>A0A3N6P748</accession>
<dbReference type="PANTHER" id="PTHR46401:SF2">
    <property type="entry name" value="GLYCOSYLTRANSFERASE WBBK-RELATED"/>
    <property type="match status" value="1"/>
</dbReference>
<proteinExistence type="predicted"/>
<gene>
    <name evidence="2" type="ORF">D5R40_19015</name>
</gene>
<reference evidence="2 3" key="1">
    <citation type="journal article" date="2018" name="ACS Chem. Biol.">
        <title>Ketoreductase domain dysfunction expands chemodiversity: malyngamide biosynthesis in the cyanobacterium Okeania hirsuta.</title>
        <authorList>
            <person name="Moss N.A."/>
            <person name="Leao T."/>
            <person name="Rankin M."/>
            <person name="McCullough T.M."/>
            <person name="Qu P."/>
            <person name="Korobeynikov A."/>
            <person name="Smith J.L."/>
            <person name="Gerwick L."/>
            <person name="Gerwick W.H."/>
        </authorList>
    </citation>
    <scope>NUCLEOTIDE SEQUENCE [LARGE SCALE GENOMIC DNA]</scope>
    <source>
        <strain evidence="2 3">PAB10Feb10-1</strain>
    </source>
</reference>
<protein>
    <submittedName>
        <fullName evidence="2">Glycosyltransferase family 1 protein</fullName>
    </submittedName>
</protein>
<dbReference type="CDD" id="cd03809">
    <property type="entry name" value="GT4_MtfB-like"/>
    <property type="match status" value="1"/>
</dbReference>
<evidence type="ECO:0000256" key="1">
    <source>
        <dbReference type="ARBA" id="ARBA00022679"/>
    </source>
</evidence>
<evidence type="ECO:0000313" key="3">
    <source>
        <dbReference type="Proteomes" id="UP000269154"/>
    </source>
</evidence>
<comment type="caution">
    <text evidence="2">The sequence shown here is derived from an EMBL/GenBank/DDBJ whole genome shotgun (WGS) entry which is preliminary data.</text>
</comment>
<keyword evidence="1 2" id="KW-0808">Transferase</keyword>
<dbReference type="SUPFAM" id="SSF53756">
    <property type="entry name" value="UDP-Glycosyltransferase/glycogen phosphorylase"/>
    <property type="match status" value="1"/>
</dbReference>
<dbReference type="InterPro" id="IPR029044">
    <property type="entry name" value="Nucleotide-diphossugar_trans"/>
</dbReference>
<dbReference type="OrthoDB" id="9797829at2"/>
<keyword evidence="3" id="KW-1185">Reference proteome</keyword>
<dbReference type="SUPFAM" id="SSF53448">
    <property type="entry name" value="Nucleotide-diphospho-sugar transferases"/>
    <property type="match status" value="1"/>
</dbReference>
<name>A0A3N6P748_9CYAN</name>
<dbReference type="AlphaFoldDB" id="A0A3N6P748"/>
<dbReference type="Proteomes" id="UP000269154">
    <property type="component" value="Unassembled WGS sequence"/>
</dbReference>
<sequence length="1192" mass="135560">MVSVSKSELERIIPPEIKNDEFYEAIQKIVKEEKINTVLEIGSSSGDGSTEAFVRGMSANPNQPNLFCMEVSKPRFNELQKRYQNRSFVRPYNLSSVDVNDIPEEQKVIEFYQNYPTSLNNYPLERVLGWFRQSKEYLINTGLIENGIKKIKQENNIDIFDVVLIDGSQFTGSLEFNQIYGAKYIMLDDIDTFKNYQNHRRLLADPNYDLVAKNLFLRNGYSIFKRNEQKIISQNLDLPIHFFTIVLNGQPFIRYHIDLFKQIPFKWHWHIIEGVAELNHDTSWCLKLGGKITDKIHKNGRSKDGTSEYLDELAAKYPENITIYRKPEGEFWDGKREMVNAPLANIKEECLLWQVDVDEIWSLEQICNTRKLFIKNPDKTAAFYWCWYFVGENLLITTRNCYAQNPQQEWLRTWRFKPGYTWASHSPPILVENLPDGQQKNIAAINPFLHAETEKEGLIFQHFAYVTPEQLSFKQQYYGYKNAVSQWQTLQSQTKFPVYLRDYFAWVKDNTMVDRAKTLSVVPLVQKNVTAGSWKFLEAAYLQQPVKLERRSPTIIIDGIFFQLSSTGIARVWRSVLGEWAKTEFAQHIIVLDRVNTSPKITGIRYRQIAAYNYNNTDADKQMLQQVCDEEGADLFISTYYTTPISTPSVFMAYDMIPEALETDLNKAMWREKHHAISHAFSYISISENTARDLVKFFPDIQPDEVSVAHCGVSPTFTPATTTEINGFKYKYGISKPYFLLVGAGSNYKNAILFFQAFAQLYSKQGFEIVWTGSGFNLANEYREYAAGSVLHLLILSDEELKVAYSGAVALVYPSLYEGFGMPVAEALACGCPVITCANSSIPEVAGEAAIYVDANDVDGLTDALCEVQKPKVRNSLIAAGLEQVKQFSWGKMADIMSAALMKASLQRLNLREINLIIFPDWSQPEETVGLELQEVIKSLVTHPDKSKITLLIDNSNISAEDADLILSSVAMNLLMEEELEVDEGPEIVLVGELSQIQWSALIAQLQGRIKLENENGEAITVVDENIPVYEIQGIERLRAISLETGGWELFKLSEINLIIFPDWSQPEETVGLELQEVIKNLVTHPDRAKMTLLIDNSNISAEDADLILSSVAMNLLMESELEVDEGPEIILLGELSQIQWSALIPQLQGRIKLEHENEEAKAQVKADSIPSIAVDSLKEKLDGIDLSSKQP</sequence>
<dbReference type="EMBL" id="RCBY01000114">
    <property type="protein sequence ID" value="RQH36697.1"/>
    <property type="molecule type" value="Genomic_DNA"/>
</dbReference>
<organism evidence="2 3">
    <name type="scientific">Okeania hirsuta</name>
    <dbReference type="NCBI Taxonomy" id="1458930"/>
    <lineage>
        <taxon>Bacteria</taxon>
        <taxon>Bacillati</taxon>
        <taxon>Cyanobacteriota</taxon>
        <taxon>Cyanophyceae</taxon>
        <taxon>Oscillatoriophycideae</taxon>
        <taxon>Oscillatoriales</taxon>
        <taxon>Microcoleaceae</taxon>
        <taxon>Okeania</taxon>
    </lineage>
</organism>
<dbReference type="GO" id="GO:0016757">
    <property type="term" value="F:glycosyltransferase activity"/>
    <property type="evidence" value="ECO:0007669"/>
    <property type="project" value="TreeGrafter"/>
</dbReference>
<dbReference type="Gene3D" id="3.40.50.2000">
    <property type="entry name" value="Glycogen Phosphorylase B"/>
    <property type="match status" value="1"/>
</dbReference>
<evidence type="ECO:0000313" key="2">
    <source>
        <dbReference type="EMBL" id="RQH36697.1"/>
    </source>
</evidence>
<dbReference type="PANTHER" id="PTHR46401">
    <property type="entry name" value="GLYCOSYLTRANSFERASE WBBK-RELATED"/>
    <property type="match status" value="1"/>
</dbReference>
<dbReference type="GO" id="GO:0009103">
    <property type="term" value="P:lipopolysaccharide biosynthetic process"/>
    <property type="evidence" value="ECO:0007669"/>
    <property type="project" value="TreeGrafter"/>
</dbReference>
<dbReference type="Pfam" id="PF13692">
    <property type="entry name" value="Glyco_trans_1_4"/>
    <property type="match status" value="1"/>
</dbReference>